<dbReference type="Gene3D" id="2.60.20.10">
    <property type="entry name" value="Crystallins"/>
    <property type="match status" value="1"/>
</dbReference>
<feature type="domain" description="Glycosyl hydrolase family 30 TIM-barrel" evidence="6">
    <location>
        <begin position="151"/>
        <end position="477"/>
    </location>
</feature>
<comment type="similarity">
    <text evidence="1 4">Belongs to the glycosyl hydrolase 30 family.</text>
</comment>
<feature type="signal peptide" evidence="5">
    <location>
        <begin position="1"/>
        <end position="22"/>
    </location>
</feature>
<dbReference type="InterPro" id="IPR011024">
    <property type="entry name" value="G_crystallin-like"/>
</dbReference>
<feature type="chain" id="PRO_5046039371" evidence="5">
    <location>
        <begin position="23"/>
        <end position="544"/>
    </location>
</feature>
<dbReference type="RefSeq" id="WP_310327978.1">
    <property type="nucleotide sequence ID" value="NZ_JAVDXV010000003.1"/>
</dbReference>
<organism evidence="8 9">
    <name type="scientific">Roseateles asaccharophilus</name>
    <dbReference type="NCBI Taxonomy" id="582607"/>
    <lineage>
        <taxon>Bacteria</taxon>
        <taxon>Pseudomonadati</taxon>
        <taxon>Pseudomonadota</taxon>
        <taxon>Betaproteobacteria</taxon>
        <taxon>Burkholderiales</taxon>
        <taxon>Sphaerotilaceae</taxon>
        <taxon>Roseateles</taxon>
    </lineage>
</organism>
<dbReference type="PANTHER" id="PTHR11069">
    <property type="entry name" value="GLUCOSYLCERAMIDASE"/>
    <property type="match status" value="1"/>
</dbReference>
<evidence type="ECO:0000313" key="8">
    <source>
        <dbReference type="EMBL" id="MDR7332887.1"/>
    </source>
</evidence>
<keyword evidence="9" id="KW-1185">Reference proteome</keyword>
<dbReference type="GO" id="GO:0004348">
    <property type="term" value="F:glucosylceramidase activity"/>
    <property type="evidence" value="ECO:0007669"/>
    <property type="project" value="UniProtKB-EC"/>
</dbReference>
<dbReference type="EC" id="3.2.1.45" evidence="8"/>
<comment type="caution">
    <text evidence="8">The sequence shown here is derived from an EMBL/GenBank/DDBJ whole genome shotgun (WGS) entry which is preliminary data.</text>
</comment>
<dbReference type="Proteomes" id="UP001180825">
    <property type="component" value="Unassembled WGS sequence"/>
</dbReference>
<evidence type="ECO:0000313" key="9">
    <source>
        <dbReference type="Proteomes" id="UP001180825"/>
    </source>
</evidence>
<dbReference type="Pfam" id="PF17189">
    <property type="entry name" value="Glyco_hydro_30C"/>
    <property type="match status" value="1"/>
</dbReference>
<dbReference type="Pfam" id="PF03995">
    <property type="entry name" value="Inhibitor_I36"/>
    <property type="match status" value="1"/>
</dbReference>
<evidence type="ECO:0000256" key="4">
    <source>
        <dbReference type="RuleBase" id="RU361188"/>
    </source>
</evidence>
<name>A0ABU2A6R0_9BURK</name>
<dbReference type="SUPFAM" id="SSF49695">
    <property type="entry name" value="gamma-Crystallin-like"/>
    <property type="match status" value="1"/>
</dbReference>
<dbReference type="Gene3D" id="2.60.40.1180">
    <property type="entry name" value="Golgi alpha-mannosidase II"/>
    <property type="match status" value="1"/>
</dbReference>
<feature type="domain" description="Glycosyl hydrolase family 30 beta sandwich" evidence="7">
    <location>
        <begin position="480"/>
        <end position="541"/>
    </location>
</feature>
<dbReference type="PANTHER" id="PTHR11069:SF23">
    <property type="entry name" value="LYSOSOMAL ACID GLUCOSYLCERAMIDASE"/>
    <property type="match status" value="1"/>
</dbReference>
<evidence type="ECO:0000256" key="2">
    <source>
        <dbReference type="ARBA" id="ARBA00022729"/>
    </source>
</evidence>
<dbReference type="SUPFAM" id="SSF51445">
    <property type="entry name" value="(Trans)glycosidases"/>
    <property type="match status" value="1"/>
</dbReference>
<accession>A0ABU2A6R0</accession>
<evidence type="ECO:0000259" key="7">
    <source>
        <dbReference type="Pfam" id="PF17189"/>
    </source>
</evidence>
<dbReference type="InterPro" id="IPR033452">
    <property type="entry name" value="GH30_C"/>
</dbReference>
<dbReference type="InterPro" id="IPR017853">
    <property type="entry name" value="GH"/>
</dbReference>
<keyword evidence="2 5" id="KW-0732">Signal</keyword>
<dbReference type="Gene3D" id="3.20.20.80">
    <property type="entry name" value="Glycosidases"/>
    <property type="match status" value="1"/>
</dbReference>
<dbReference type="Pfam" id="PF02055">
    <property type="entry name" value="Glyco_hydro_30"/>
    <property type="match status" value="1"/>
</dbReference>
<keyword evidence="3 4" id="KW-0378">Hydrolase</keyword>
<sequence length="544" mass="59180">MNTLARTLAAALIAASAGAAQAASVCFFELAQYRGAAFCADAGSPLMGRVWNERISSVRVPVGASVKLYEHANHTGRVLELTVDAATLPADFDNQTSSYQITQPPPQASVWVTHPDRSRLLSWDGQRSFDSNAAVDATTISVDEATRYQQIAGFGAALTGSSSWLIKNRMTATQRDALMQTLFGSGEGQAGISYLRLPLGASDFSTYHYTFDDTCCDLADFSIDHDRAATIPLALQAKALNPQLSFMGSPWSPPAWMKTSEALGWGKLRGDHYPLYATYLRRTFDDFKAAGITFDAMTIQNEPRHEPMSYPGAKYEWYDELNFVRGHLAAKMSGTGVKLLTFDHNWNLDWYPKAVMNEGQPYYEGSAWHCYGGSVSAMTGMRNAYPAKSIYLTECTGSIGVGNFGSNLKWNMQNMFIGGTRNWAKTVLLWNLALDPTGQPHNGGCNACRGVVTIDQSTGNVTLNEEFYAIAHFARFVKPGAERIASSNSSDGRFISAAFRNADGSKAMVVLNQSSTAGAFRTVFNGRSVSVTLPASGVATLTWR</sequence>
<dbReference type="InterPro" id="IPR001139">
    <property type="entry name" value="Glyco_hydro_30"/>
</dbReference>
<evidence type="ECO:0000256" key="3">
    <source>
        <dbReference type="ARBA" id="ARBA00022801"/>
    </source>
</evidence>
<dbReference type="InterPro" id="IPR013780">
    <property type="entry name" value="Glyco_hydro_b"/>
</dbReference>
<evidence type="ECO:0000256" key="5">
    <source>
        <dbReference type="SAM" id="SignalP"/>
    </source>
</evidence>
<evidence type="ECO:0000256" key="1">
    <source>
        <dbReference type="ARBA" id="ARBA00005382"/>
    </source>
</evidence>
<evidence type="ECO:0000259" key="6">
    <source>
        <dbReference type="Pfam" id="PF02055"/>
    </source>
</evidence>
<keyword evidence="4 8" id="KW-0326">Glycosidase</keyword>
<gene>
    <name evidence="8" type="ORF">J2X21_002020</name>
</gene>
<dbReference type="InterPro" id="IPR033453">
    <property type="entry name" value="Glyco_hydro_30_TIM-barrel"/>
</dbReference>
<protein>
    <submittedName>
        <fullName evidence="8">Glucosylceramidase</fullName>
        <ecNumber evidence="8">3.2.1.45</ecNumber>
    </submittedName>
</protein>
<reference evidence="8 9" key="1">
    <citation type="submission" date="2023-07" db="EMBL/GenBank/DDBJ databases">
        <title>Sorghum-associated microbial communities from plants grown in Nebraska, USA.</title>
        <authorList>
            <person name="Schachtman D."/>
        </authorList>
    </citation>
    <scope>NUCLEOTIDE SEQUENCE [LARGE SCALE GENOMIC DNA]</scope>
    <source>
        <strain evidence="8 9">BE316</strain>
    </source>
</reference>
<proteinExistence type="inferred from homology"/>
<dbReference type="EMBL" id="JAVDXV010000003">
    <property type="protein sequence ID" value="MDR7332887.1"/>
    <property type="molecule type" value="Genomic_DNA"/>
</dbReference>